<dbReference type="Proteomes" id="UP000605846">
    <property type="component" value="Unassembled WGS sequence"/>
</dbReference>
<dbReference type="GO" id="GO:0000340">
    <property type="term" value="F:RNA 7-methylguanosine cap binding"/>
    <property type="evidence" value="ECO:0007669"/>
    <property type="project" value="TreeGrafter"/>
</dbReference>
<dbReference type="PANTHER" id="PTHR11960:SF66">
    <property type="entry name" value="EUKARYOTIC TRANSLATION INITIATION FACTOR 4E TYPE 3"/>
    <property type="match status" value="1"/>
</dbReference>
<dbReference type="GO" id="GO:0003743">
    <property type="term" value="F:translation initiation factor activity"/>
    <property type="evidence" value="ECO:0007669"/>
    <property type="project" value="UniProtKB-KW"/>
</dbReference>
<dbReference type="SUPFAM" id="SSF55418">
    <property type="entry name" value="eIF4e-like"/>
    <property type="match status" value="1"/>
</dbReference>
<keyword evidence="4 5" id="KW-0648">Protein biosynthesis</keyword>
<evidence type="ECO:0000256" key="1">
    <source>
        <dbReference type="ARBA" id="ARBA00022540"/>
    </source>
</evidence>
<sequence length="315" mass="36052">MTNPTDAADGVAHKSTISLSPAVSAFQFKPQAPVRSDGDLGRSISPQQPRSTIIKDGYVYKDEVVILDQEKKEELLKVGTIALQTEWTFWYDKYVPNLPAAEYEANLQVISTVGSVQKFWSVYNNIDGPEKLGFRSNLHFMRKGIKPIWEDPRNEYGGSYNFKIPKHHSPMAWRDLLVLLIGEKVESWIGDSVCGVSVSSRQNCDNYQIWTAHADHTAQDVEIRNQLADLLKPAEIQSFYFKMHKNHAAFQKPKDKSSWQEEANALLKGTSLLRPIEMRRKITEESIERVVADIERLSMKHKEKQQRMMMNNNVT</sequence>
<dbReference type="AlphaFoldDB" id="A0A8H7EU68"/>
<protein>
    <submittedName>
        <fullName evidence="6">Uncharacterized protein</fullName>
    </submittedName>
</protein>
<evidence type="ECO:0000256" key="2">
    <source>
        <dbReference type="ARBA" id="ARBA00022845"/>
    </source>
</evidence>
<evidence type="ECO:0000256" key="3">
    <source>
        <dbReference type="ARBA" id="ARBA00022884"/>
    </source>
</evidence>
<keyword evidence="3 5" id="KW-0694">RNA-binding</keyword>
<evidence type="ECO:0000313" key="7">
    <source>
        <dbReference type="Proteomes" id="UP000605846"/>
    </source>
</evidence>
<dbReference type="Gene3D" id="3.30.760.10">
    <property type="entry name" value="RNA Cap, Translation Initiation Factor Eif4e"/>
    <property type="match status" value="1"/>
</dbReference>
<dbReference type="InterPro" id="IPR023398">
    <property type="entry name" value="TIF_eIF4e-like"/>
</dbReference>
<keyword evidence="2" id="KW-0810">Translation regulation</keyword>
<proteinExistence type="inferred from homology"/>
<evidence type="ECO:0000256" key="4">
    <source>
        <dbReference type="ARBA" id="ARBA00022917"/>
    </source>
</evidence>
<dbReference type="GO" id="GO:0016281">
    <property type="term" value="C:eukaryotic translation initiation factor 4F complex"/>
    <property type="evidence" value="ECO:0007669"/>
    <property type="project" value="TreeGrafter"/>
</dbReference>
<dbReference type="GO" id="GO:0006417">
    <property type="term" value="P:regulation of translation"/>
    <property type="evidence" value="ECO:0007669"/>
    <property type="project" value="UniProtKB-KW"/>
</dbReference>
<evidence type="ECO:0000256" key="5">
    <source>
        <dbReference type="RuleBase" id="RU004374"/>
    </source>
</evidence>
<dbReference type="EMBL" id="JABAYA010000055">
    <property type="protein sequence ID" value="KAF7727498.1"/>
    <property type="molecule type" value="Genomic_DNA"/>
</dbReference>
<comment type="similarity">
    <text evidence="5">Belongs to the eukaryotic initiation factor 4E family.</text>
</comment>
<dbReference type="PANTHER" id="PTHR11960">
    <property type="entry name" value="EUKARYOTIC TRANSLATION INITIATION FACTOR 4E RELATED"/>
    <property type="match status" value="1"/>
</dbReference>
<comment type="caution">
    <text evidence="6">The sequence shown here is derived from an EMBL/GenBank/DDBJ whole genome shotgun (WGS) entry which is preliminary data.</text>
</comment>
<dbReference type="InterPro" id="IPR001040">
    <property type="entry name" value="TIF_eIF_4E"/>
</dbReference>
<organism evidence="6 7">
    <name type="scientific">Apophysomyces ossiformis</name>
    <dbReference type="NCBI Taxonomy" id="679940"/>
    <lineage>
        <taxon>Eukaryota</taxon>
        <taxon>Fungi</taxon>
        <taxon>Fungi incertae sedis</taxon>
        <taxon>Mucoromycota</taxon>
        <taxon>Mucoromycotina</taxon>
        <taxon>Mucoromycetes</taxon>
        <taxon>Mucorales</taxon>
        <taxon>Mucorineae</taxon>
        <taxon>Mucoraceae</taxon>
        <taxon>Apophysomyces</taxon>
    </lineage>
</organism>
<keyword evidence="1 5" id="KW-0396">Initiation factor</keyword>
<gene>
    <name evidence="6" type="ORF">EC973_007476</name>
</gene>
<dbReference type="OrthoDB" id="17977at2759"/>
<evidence type="ECO:0000313" key="6">
    <source>
        <dbReference type="EMBL" id="KAF7727498.1"/>
    </source>
</evidence>
<name>A0A8H7EU68_9FUNG</name>
<reference evidence="6" key="1">
    <citation type="submission" date="2020-01" db="EMBL/GenBank/DDBJ databases">
        <title>Genome Sequencing of Three Apophysomyces-Like Fungal Strains Confirms a Novel Fungal Genus in the Mucoromycota with divergent Burkholderia-like Endosymbiotic Bacteria.</title>
        <authorList>
            <person name="Stajich J.E."/>
            <person name="Macias A.M."/>
            <person name="Carter-House D."/>
            <person name="Lovett B."/>
            <person name="Kasson L.R."/>
            <person name="Berry K."/>
            <person name="Grigoriev I."/>
            <person name="Chang Y."/>
            <person name="Spatafora J."/>
            <person name="Kasson M.T."/>
        </authorList>
    </citation>
    <scope>NUCLEOTIDE SEQUENCE</scope>
    <source>
        <strain evidence="6">NRRL A-21654</strain>
    </source>
</reference>
<keyword evidence="7" id="KW-1185">Reference proteome</keyword>
<dbReference type="Pfam" id="PF01652">
    <property type="entry name" value="IF4E"/>
    <property type="match status" value="1"/>
</dbReference>
<accession>A0A8H7EU68</accession>